<organism evidence="2 3">
    <name type="scientific">Phormidesmis priestleyi ULC007</name>
    <dbReference type="NCBI Taxonomy" id="1920490"/>
    <lineage>
        <taxon>Bacteria</taxon>
        <taxon>Bacillati</taxon>
        <taxon>Cyanobacteriota</taxon>
        <taxon>Cyanophyceae</taxon>
        <taxon>Leptolyngbyales</taxon>
        <taxon>Leptolyngbyaceae</taxon>
        <taxon>Phormidesmis</taxon>
    </lineage>
</organism>
<evidence type="ECO:0000313" key="2">
    <source>
        <dbReference type="EMBL" id="PSB20981.1"/>
    </source>
</evidence>
<keyword evidence="1" id="KW-0472">Membrane</keyword>
<sequence>MAALHDIAQQIANNGDSAWQQASQPSSLGYDFLDPNAPVHYVKGSKGTLVVQVLADNSILGQDTPDYKQAGIATTYLVTDQGPISVIVNWVEKLGPAIASVAIAPALLAILGAFKTFLQSYLTRAYSAIAEGATDSATVSEEAATEAAEDAAIDGEVVADEVALSLTFSPLAIVGIAVAAIAAIIAIILFFLAKTMICLVKIFNYTDQTLNLALCYEYDLVAKEVPQSGSMPPIGIAPAPPGVKPLDSVIYRADYQFQNDSSVNGLGVVIHGDGSGDFPGMTAVIDIPAVGNNSLYVDLKNTEDWDQLYENIDHGQYDQLTMGVSNSGYQLSIATNQLRGESPSPITGETGYFYEYLIVIEKGAS</sequence>
<reference evidence="2 3" key="1">
    <citation type="submission" date="2018-02" db="EMBL/GenBank/DDBJ databases">
        <authorList>
            <person name="Cohen D.B."/>
            <person name="Kent A.D."/>
        </authorList>
    </citation>
    <scope>NUCLEOTIDE SEQUENCE [LARGE SCALE GENOMIC DNA]</scope>
    <source>
        <strain evidence="2 3">ULC007</strain>
    </source>
</reference>
<proteinExistence type="predicted"/>
<gene>
    <name evidence="2" type="ORF">C7B65_06150</name>
</gene>
<feature type="transmembrane region" description="Helical" evidence="1">
    <location>
        <begin position="94"/>
        <end position="114"/>
    </location>
</feature>
<dbReference type="Proteomes" id="UP000238634">
    <property type="component" value="Unassembled WGS sequence"/>
</dbReference>
<reference evidence="2 3" key="2">
    <citation type="submission" date="2018-03" db="EMBL/GenBank/DDBJ databases">
        <title>The ancient ancestry and fast evolution of plastids.</title>
        <authorList>
            <person name="Moore K.R."/>
            <person name="Magnabosco C."/>
            <person name="Momper L."/>
            <person name="Gold D.A."/>
            <person name="Bosak T."/>
            <person name="Fournier G.P."/>
        </authorList>
    </citation>
    <scope>NUCLEOTIDE SEQUENCE [LARGE SCALE GENOMIC DNA]</scope>
    <source>
        <strain evidence="2 3">ULC007</strain>
    </source>
</reference>
<dbReference type="AlphaFoldDB" id="A0A2T1DKK0"/>
<accession>A0A2T1DKK0</accession>
<evidence type="ECO:0000256" key="1">
    <source>
        <dbReference type="SAM" id="Phobius"/>
    </source>
</evidence>
<dbReference type="STRING" id="1920490.GCA_001895925_05264"/>
<keyword evidence="1" id="KW-1133">Transmembrane helix</keyword>
<keyword evidence="3" id="KW-1185">Reference proteome</keyword>
<keyword evidence="1" id="KW-0812">Transmembrane</keyword>
<evidence type="ECO:0000313" key="3">
    <source>
        <dbReference type="Proteomes" id="UP000238634"/>
    </source>
</evidence>
<comment type="caution">
    <text evidence="2">The sequence shown here is derived from an EMBL/GenBank/DDBJ whole genome shotgun (WGS) entry which is preliminary data.</text>
</comment>
<dbReference type="EMBL" id="PVWG01000004">
    <property type="protein sequence ID" value="PSB20981.1"/>
    <property type="molecule type" value="Genomic_DNA"/>
</dbReference>
<name>A0A2T1DKK0_9CYAN</name>
<protein>
    <submittedName>
        <fullName evidence="2">Uncharacterized protein</fullName>
    </submittedName>
</protein>
<feature type="transmembrane region" description="Helical" evidence="1">
    <location>
        <begin position="171"/>
        <end position="193"/>
    </location>
</feature>